<dbReference type="Gene3D" id="3.30.460.40">
    <property type="match status" value="1"/>
</dbReference>
<name>A0ABT5TZ80_9MICO</name>
<gene>
    <name evidence="1" type="ORF">PU560_13035</name>
</gene>
<comment type="caution">
    <text evidence="1">The sequence shown here is derived from an EMBL/GenBank/DDBJ whole genome shotgun (WGS) entry which is preliminary data.</text>
</comment>
<proteinExistence type="predicted"/>
<dbReference type="SUPFAM" id="SSF81301">
    <property type="entry name" value="Nucleotidyltransferase"/>
    <property type="match status" value="1"/>
</dbReference>
<keyword evidence="2" id="KW-1185">Reference proteome</keyword>
<dbReference type="EMBL" id="JARACI010001095">
    <property type="protein sequence ID" value="MDD9207383.1"/>
    <property type="molecule type" value="Genomic_DNA"/>
</dbReference>
<dbReference type="Proteomes" id="UP001165561">
    <property type="component" value="Unassembled WGS sequence"/>
</dbReference>
<evidence type="ECO:0000313" key="2">
    <source>
        <dbReference type="Proteomes" id="UP001165561"/>
    </source>
</evidence>
<accession>A0ABT5TZ80</accession>
<organism evidence="1 2">
    <name type="scientific">Georgenia halotolerans</name>
    <dbReference type="NCBI Taxonomy" id="3028317"/>
    <lineage>
        <taxon>Bacteria</taxon>
        <taxon>Bacillati</taxon>
        <taxon>Actinomycetota</taxon>
        <taxon>Actinomycetes</taxon>
        <taxon>Micrococcales</taxon>
        <taxon>Bogoriellaceae</taxon>
        <taxon>Georgenia</taxon>
    </lineage>
</organism>
<evidence type="ECO:0000313" key="1">
    <source>
        <dbReference type="EMBL" id="MDD9207383.1"/>
    </source>
</evidence>
<dbReference type="InterPro" id="IPR043519">
    <property type="entry name" value="NT_sf"/>
</dbReference>
<reference evidence="1" key="1">
    <citation type="submission" date="2023-02" db="EMBL/GenBank/DDBJ databases">
        <title>Georgenia sp.10Sc9-8, isolated from a soil sample collected from the Taklamakan desert.</title>
        <authorList>
            <person name="Liu S."/>
        </authorList>
    </citation>
    <scope>NUCLEOTIDE SEQUENCE</scope>
    <source>
        <strain evidence="1">10Sc9-8</strain>
    </source>
</reference>
<sequence length="202" mass="22429">MTDDDRDALHDAIRMTAVALADADIRYALCGSYATWARGAPEPSHDADFVIREQDVDRAREAVAAAGLDVHQPTENWLFKAYRGPALVDVLFRMCGEPVGPEVFDRAEVLEVLAVRMPVLEATDVLSTQLRVLGEHYCDYSRLLPVARALREQIDWARLRREVGHSPYARAFVRLLEDLQVIEPEPAPAGAAGRPETAATRP</sequence>
<protein>
    <recommendedName>
        <fullName evidence="3">Nucleotidyltransferase domain-containing protein</fullName>
    </recommendedName>
</protein>
<evidence type="ECO:0008006" key="3">
    <source>
        <dbReference type="Google" id="ProtNLM"/>
    </source>
</evidence>